<dbReference type="SUPFAM" id="SSF50249">
    <property type="entry name" value="Nucleic acid-binding proteins"/>
    <property type="match status" value="1"/>
</dbReference>
<sequence length="110" mass="12512">MLFNRGNRGTGGGNQPFNKEEERRRLRFPKEGEVLGVVLGLMGGSRMKVVCKDGKERMCRIPGKLKNKIWVKEGDVVIVKPFEIQGDSKGDIVWRYFPLQAKILKEEGHV</sequence>
<keyword evidence="3 5" id="KW-0648">Protein biosynthesis</keyword>
<dbReference type="GO" id="GO:0003743">
    <property type="term" value="F:translation initiation factor activity"/>
    <property type="evidence" value="ECO:0007669"/>
    <property type="project" value="UniProtKB-UniRule"/>
</dbReference>
<evidence type="ECO:0000256" key="3">
    <source>
        <dbReference type="ARBA" id="ARBA00022917"/>
    </source>
</evidence>
<keyword evidence="2 5" id="KW-0396">Initiation factor</keyword>
<reference evidence="10 11" key="1">
    <citation type="submission" date="2019-08" db="EMBL/GenBank/DDBJ databases">
        <authorList>
            <person name="Vazquez-Campos X."/>
        </authorList>
    </citation>
    <scope>NUCLEOTIDE SEQUENCE [LARGE SCALE GENOMIC DNA]</scope>
    <source>
        <strain evidence="10">LFW-283_2</strain>
    </source>
</reference>
<dbReference type="InterPro" id="IPR006196">
    <property type="entry name" value="RNA-binding_domain_S1_IF1"/>
</dbReference>
<evidence type="ECO:0000259" key="9">
    <source>
        <dbReference type="PROSITE" id="PS50832"/>
    </source>
</evidence>
<evidence type="ECO:0000256" key="6">
    <source>
        <dbReference type="RuleBase" id="RU004364"/>
    </source>
</evidence>
<accession>A0A5E4LQM7</accession>
<evidence type="ECO:0000313" key="11">
    <source>
        <dbReference type="Proteomes" id="UP000789941"/>
    </source>
</evidence>
<dbReference type="NCBIfam" id="NF003085">
    <property type="entry name" value="PRK04012.1-5"/>
    <property type="match status" value="1"/>
</dbReference>
<dbReference type="GO" id="GO:0003723">
    <property type="term" value="F:RNA binding"/>
    <property type="evidence" value="ECO:0007669"/>
    <property type="project" value="InterPro"/>
</dbReference>
<dbReference type="Gene3D" id="2.40.50.140">
    <property type="entry name" value="Nucleic acid-binding proteins"/>
    <property type="match status" value="1"/>
</dbReference>
<evidence type="ECO:0000256" key="1">
    <source>
        <dbReference type="ARBA" id="ARBA00007392"/>
    </source>
</evidence>
<comment type="caution">
    <text evidence="10">The sequence shown here is derived from an EMBL/GenBank/DDBJ whole genome shotgun (WGS) entry which is preliminary data.</text>
</comment>
<feature type="region of interest" description="Disordered" evidence="8">
    <location>
        <begin position="1"/>
        <end position="23"/>
    </location>
</feature>
<evidence type="ECO:0000256" key="5">
    <source>
        <dbReference type="HAMAP-Rule" id="MF_00216"/>
    </source>
</evidence>
<dbReference type="EMBL" id="CABMJJ010000009">
    <property type="protein sequence ID" value="VVC03729.1"/>
    <property type="molecule type" value="Genomic_DNA"/>
</dbReference>
<dbReference type="NCBIfam" id="TIGR00523">
    <property type="entry name" value="eIF-1A"/>
    <property type="match status" value="1"/>
</dbReference>
<proteinExistence type="inferred from homology"/>
<comment type="function">
    <text evidence="4 5 7">Seems to be required for maximal rate of protein biosynthesis. Enhances ribosome dissociation into subunits and stabilizes the binding of the initiator Met-tRNA(I) to 40 S ribosomal subunits.</text>
</comment>
<comment type="similarity">
    <text evidence="1 5 6">Belongs to the eIF-1A family.</text>
</comment>
<feature type="domain" description="S1-like" evidence="9">
    <location>
        <begin position="22"/>
        <end position="97"/>
    </location>
</feature>
<dbReference type="Proteomes" id="UP000789941">
    <property type="component" value="Unassembled WGS sequence"/>
</dbReference>
<evidence type="ECO:0000256" key="8">
    <source>
        <dbReference type="SAM" id="MobiDB-lite"/>
    </source>
</evidence>
<dbReference type="InterPro" id="IPR018104">
    <property type="entry name" value="TIF_eIF-1A_CS"/>
</dbReference>
<evidence type="ECO:0000256" key="4">
    <source>
        <dbReference type="ARBA" id="ARBA00025502"/>
    </source>
</evidence>
<gene>
    <name evidence="10" type="primary">eIF1A</name>
    <name evidence="5" type="synonym">eif1a</name>
    <name evidence="10" type="ORF">LFW2832_00491</name>
</gene>
<evidence type="ECO:0000256" key="2">
    <source>
        <dbReference type="ARBA" id="ARBA00022540"/>
    </source>
</evidence>
<dbReference type="NCBIfam" id="NF003084">
    <property type="entry name" value="PRK04012.1-3"/>
    <property type="match status" value="1"/>
</dbReference>
<evidence type="ECO:0000256" key="7">
    <source>
        <dbReference type="RuleBase" id="RU004365"/>
    </source>
</evidence>
<dbReference type="PANTHER" id="PTHR21668">
    <property type="entry name" value="EIF-1A"/>
    <property type="match status" value="1"/>
</dbReference>
<dbReference type="PROSITE" id="PS01262">
    <property type="entry name" value="IF1A"/>
    <property type="match status" value="1"/>
</dbReference>
<dbReference type="CDD" id="cd05793">
    <property type="entry name" value="S1_IF1A"/>
    <property type="match status" value="1"/>
</dbReference>
<organism evidence="10 11">
    <name type="scientific">Candidatus Bilamarchaeum dharawalense</name>
    <dbReference type="NCBI Taxonomy" id="2885759"/>
    <lineage>
        <taxon>Archaea</taxon>
        <taxon>Candidatus Micrarchaeota</taxon>
        <taxon>Candidatus Micrarchaeia</taxon>
        <taxon>Candidatus Anstonellales</taxon>
        <taxon>Candidatus Bilamarchaeaceae</taxon>
        <taxon>Candidatus Bilamarchaeum</taxon>
    </lineage>
</organism>
<dbReference type="AlphaFoldDB" id="A0A5E4LQM7"/>
<protein>
    <recommendedName>
        <fullName evidence="5">Translation initiation factor 1A</fullName>
        <shortName evidence="5">aIF-1A</shortName>
    </recommendedName>
</protein>
<dbReference type="HAMAP" id="MF_00216">
    <property type="entry name" value="aIF_1A"/>
    <property type="match status" value="1"/>
</dbReference>
<dbReference type="PROSITE" id="PS50832">
    <property type="entry name" value="S1_IF1_TYPE"/>
    <property type="match status" value="1"/>
</dbReference>
<dbReference type="Pfam" id="PF01176">
    <property type="entry name" value="eIF-1a"/>
    <property type="match status" value="1"/>
</dbReference>
<evidence type="ECO:0000313" key="10">
    <source>
        <dbReference type="EMBL" id="VVC03729.1"/>
    </source>
</evidence>
<dbReference type="SMART" id="SM00652">
    <property type="entry name" value="eIF1a"/>
    <property type="match status" value="1"/>
</dbReference>
<dbReference type="InterPro" id="IPR001253">
    <property type="entry name" value="TIF_eIF-1A"/>
</dbReference>
<name>A0A5E4LQM7_9ARCH</name>
<dbReference type="InterPro" id="IPR012340">
    <property type="entry name" value="NA-bd_OB-fold"/>
</dbReference>